<dbReference type="InterPro" id="IPR016181">
    <property type="entry name" value="Acyl_CoA_acyltransferase"/>
</dbReference>
<dbReference type="SUPFAM" id="SSF55729">
    <property type="entry name" value="Acyl-CoA N-acyltransferases (Nat)"/>
    <property type="match status" value="1"/>
</dbReference>
<dbReference type="InterPro" id="IPR050276">
    <property type="entry name" value="MshD_Acetyltransferase"/>
</dbReference>
<dbReference type="GO" id="GO:0016747">
    <property type="term" value="F:acyltransferase activity, transferring groups other than amino-acyl groups"/>
    <property type="evidence" value="ECO:0007669"/>
    <property type="project" value="InterPro"/>
</dbReference>
<dbReference type="OrthoDB" id="64477at2759"/>
<dbReference type="EMBL" id="AZHD01000016">
    <property type="protein sequence ID" value="OAA56557.1"/>
    <property type="molecule type" value="Genomic_DNA"/>
</dbReference>
<evidence type="ECO:0000259" key="1">
    <source>
        <dbReference type="PROSITE" id="PS51186"/>
    </source>
</evidence>
<protein>
    <submittedName>
        <fullName evidence="2">Acetyltransferase</fullName>
    </submittedName>
</protein>
<dbReference type="PROSITE" id="PS51186">
    <property type="entry name" value="GNAT"/>
    <property type="match status" value="1"/>
</dbReference>
<keyword evidence="2" id="KW-0808">Transferase</keyword>
<name>A0A167PDM4_9HYPO</name>
<evidence type="ECO:0000313" key="2">
    <source>
        <dbReference type="EMBL" id="OAA56557.1"/>
    </source>
</evidence>
<accession>A0A167PDM4</accession>
<gene>
    <name evidence="2" type="ORF">SPI_07564</name>
</gene>
<evidence type="ECO:0000313" key="3">
    <source>
        <dbReference type="Proteomes" id="UP000076874"/>
    </source>
</evidence>
<keyword evidence="3" id="KW-1185">Reference proteome</keyword>
<proteinExistence type="predicted"/>
<dbReference type="AlphaFoldDB" id="A0A167PDM4"/>
<dbReference type="PANTHER" id="PTHR43617:SF20">
    <property type="entry name" value="N-ALPHA-ACETYLTRANSFERASE RIMI"/>
    <property type="match status" value="1"/>
</dbReference>
<reference evidence="2 3" key="1">
    <citation type="journal article" date="2016" name="Genome Biol. Evol.">
        <title>Divergent and convergent evolution of fungal pathogenicity.</title>
        <authorList>
            <person name="Shang Y."/>
            <person name="Xiao G."/>
            <person name="Zheng P."/>
            <person name="Cen K."/>
            <person name="Zhan S."/>
            <person name="Wang C."/>
        </authorList>
    </citation>
    <scope>NUCLEOTIDE SEQUENCE [LARGE SCALE GENOMIC DNA]</scope>
    <source>
        <strain evidence="2 3">RCEF 264</strain>
    </source>
</reference>
<sequence>MTAFIRPYKPSDWDNTAYICRATLPPSLQASEPAIRLAPYIWTHPFTVLSPACCFVVDDGDGRAVGYIVGTPDVHRMAAVYGRYVAVLTGKEEEEEEEAADDDGDSGGGITVVPAAARAQARQDRALVAADAQPVAYTAMLHINLLPGYQAAGWGRKLITTYLAAAARAGARGVHLGVSGENTKVVPFYERMGFRVTPGGEGEGNVWMVREVEPAPE</sequence>
<comment type="caution">
    <text evidence="2">The sequence shown here is derived from an EMBL/GenBank/DDBJ whole genome shotgun (WGS) entry which is preliminary data.</text>
</comment>
<dbReference type="Proteomes" id="UP000076874">
    <property type="component" value="Unassembled WGS sequence"/>
</dbReference>
<feature type="domain" description="N-acetyltransferase" evidence="1">
    <location>
        <begin position="3"/>
        <end position="213"/>
    </location>
</feature>
<organism evidence="2 3">
    <name type="scientific">Niveomyces insectorum RCEF 264</name>
    <dbReference type="NCBI Taxonomy" id="1081102"/>
    <lineage>
        <taxon>Eukaryota</taxon>
        <taxon>Fungi</taxon>
        <taxon>Dikarya</taxon>
        <taxon>Ascomycota</taxon>
        <taxon>Pezizomycotina</taxon>
        <taxon>Sordariomycetes</taxon>
        <taxon>Hypocreomycetidae</taxon>
        <taxon>Hypocreales</taxon>
        <taxon>Cordycipitaceae</taxon>
        <taxon>Niveomyces</taxon>
    </lineage>
</organism>
<dbReference type="STRING" id="1081102.A0A167PDM4"/>
<dbReference type="PANTHER" id="PTHR43617">
    <property type="entry name" value="L-AMINO ACID N-ACETYLTRANSFERASE"/>
    <property type="match status" value="1"/>
</dbReference>
<dbReference type="Gene3D" id="3.40.630.30">
    <property type="match status" value="1"/>
</dbReference>
<dbReference type="Pfam" id="PF00583">
    <property type="entry name" value="Acetyltransf_1"/>
    <property type="match status" value="1"/>
</dbReference>
<dbReference type="InterPro" id="IPR000182">
    <property type="entry name" value="GNAT_dom"/>
</dbReference>